<name>A0ABV3RCG9_9SPHN</name>
<gene>
    <name evidence="1" type="ORF">ABUH87_09350</name>
</gene>
<dbReference type="SUPFAM" id="SSF53254">
    <property type="entry name" value="Phosphoglycerate mutase-like"/>
    <property type="match status" value="1"/>
</dbReference>
<protein>
    <submittedName>
        <fullName evidence="1">Histidine phosphatase family protein</fullName>
    </submittedName>
</protein>
<dbReference type="RefSeq" id="WP_367772810.1">
    <property type="nucleotide sequence ID" value="NZ_JBFNXR010000031.1"/>
</dbReference>
<sequence>MTATIMLIRHAAHSHLGRILSGRSPDIALSTEGRSQASALAARLRMVPLTAIHSSPVQRAQETAQALQSEHSGVPFLIADELDELDFGDWSGRAFVELASDPRWESWNQSRSTTAAPNGESMAQAQERAWSHIERTARANPGATIAMVTHCDVIRAVIAGVLGLSLDYYGRFDVDPASCTRLAVGDWGAKVLSLNETCHEQ</sequence>
<dbReference type="EMBL" id="JBFNXR010000031">
    <property type="protein sequence ID" value="MEW9855374.1"/>
    <property type="molecule type" value="Genomic_DNA"/>
</dbReference>
<dbReference type="Proteomes" id="UP001556118">
    <property type="component" value="Unassembled WGS sequence"/>
</dbReference>
<dbReference type="InterPro" id="IPR050275">
    <property type="entry name" value="PGM_Phosphatase"/>
</dbReference>
<dbReference type="PANTHER" id="PTHR48100">
    <property type="entry name" value="BROAD-SPECIFICITY PHOSPHATASE YOR283W-RELATED"/>
    <property type="match status" value="1"/>
</dbReference>
<evidence type="ECO:0000313" key="2">
    <source>
        <dbReference type="Proteomes" id="UP001556118"/>
    </source>
</evidence>
<dbReference type="PANTHER" id="PTHR48100:SF2">
    <property type="entry name" value="CONSERVED PROTEIN"/>
    <property type="match status" value="1"/>
</dbReference>
<dbReference type="InterPro" id="IPR013078">
    <property type="entry name" value="His_Pase_superF_clade-1"/>
</dbReference>
<evidence type="ECO:0000313" key="1">
    <source>
        <dbReference type="EMBL" id="MEW9855374.1"/>
    </source>
</evidence>
<dbReference type="InterPro" id="IPR029033">
    <property type="entry name" value="His_PPase_superfam"/>
</dbReference>
<comment type="caution">
    <text evidence="1">The sequence shown here is derived from an EMBL/GenBank/DDBJ whole genome shotgun (WGS) entry which is preliminary data.</text>
</comment>
<dbReference type="CDD" id="cd07067">
    <property type="entry name" value="HP_PGM_like"/>
    <property type="match status" value="1"/>
</dbReference>
<dbReference type="Pfam" id="PF00300">
    <property type="entry name" value="His_Phos_1"/>
    <property type="match status" value="1"/>
</dbReference>
<accession>A0ABV3RCG9</accession>
<keyword evidence="2" id="KW-1185">Reference proteome</keyword>
<reference evidence="1 2" key="1">
    <citation type="submission" date="2024-06" db="EMBL/GenBank/DDBJ databases">
        <title>Novosphingobium rhizovicinus M1R2S20.</title>
        <authorList>
            <person name="Sun J.-Q."/>
        </authorList>
    </citation>
    <scope>NUCLEOTIDE SEQUENCE [LARGE SCALE GENOMIC DNA]</scope>
    <source>
        <strain evidence="1 2">M1R2S20</strain>
    </source>
</reference>
<proteinExistence type="predicted"/>
<dbReference type="SMART" id="SM00855">
    <property type="entry name" value="PGAM"/>
    <property type="match status" value="1"/>
</dbReference>
<dbReference type="Gene3D" id="3.40.50.1240">
    <property type="entry name" value="Phosphoglycerate mutase-like"/>
    <property type="match status" value="1"/>
</dbReference>
<organism evidence="1 2">
    <name type="scientific">Novosphingobium rhizovicinum</name>
    <dbReference type="NCBI Taxonomy" id="3228928"/>
    <lineage>
        <taxon>Bacteria</taxon>
        <taxon>Pseudomonadati</taxon>
        <taxon>Pseudomonadota</taxon>
        <taxon>Alphaproteobacteria</taxon>
        <taxon>Sphingomonadales</taxon>
        <taxon>Sphingomonadaceae</taxon>
        <taxon>Novosphingobium</taxon>
    </lineage>
</organism>